<dbReference type="PANTHER" id="PTHR31290">
    <property type="entry name" value="UV-DAMAGE ENDONUCLEASE"/>
    <property type="match status" value="1"/>
</dbReference>
<organism evidence="7 8">
    <name type="scientific">Brevibacillus brevis</name>
    <name type="common">Bacillus brevis</name>
    <dbReference type="NCBI Taxonomy" id="1393"/>
    <lineage>
        <taxon>Bacteria</taxon>
        <taxon>Bacillati</taxon>
        <taxon>Bacillota</taxon>
        <taxon>Bacilli</taxon>
        <taxon>Bacillales</taxon>
        <taxon>Paenibacillaceae</taxon>
        <taxon>Brevibacillus</taxon>
    </lineage>
</organism>
<sequence>MIRLGYACISVNTKNNPNKKTTVAQLNKLDSEARLKKLRQILQTNFFNLMDILAYNVENRIFLYRLPSEFVPLATHPVAEGWDWASEFSWDFQKAGEFIRKHGIRMTSHPGHFSILNSDKPNVVQSTIEDFRFHSRVFDLFGLDDNSVLVTHVGGISGDKAAALDRFAQNFERLPDTVKRRLVVENDDTSFTMVDVLELCERIGIPMVLDIHHHRCHSEGENWIDYLPRIIRTWGDRTPKFHMSSPRSEKEFRSHADNIDPDDFVHIVESLSPYNVDVMLECKNKDDALLTLRRELGKRGVDAEALAQS</sequence>
<protein>
    <submittedName>
        <fullName evidence="7">UV DNA damage repair endonuclease UvsE</fullName>
    </submittedName>
</protein>
<reference evidence="7 8" key="1">
    <citation type="submission" date="2023-09" db="EMBL/GenBank/DDBJ databases">
        <title>Complete Genome and Methylome dissection of Bacillus brevis NEB573 original source of BbsI restriction endonuclease.</title>
        <authorList>
            <person name="Fomenkov A."/>
            <person name="Roberts R.D."/>
        </authorList>
    </citation>
    <scope>NUCLEOTIDE SEQUENCE [LARGE SCALE GENOMIC DNA]</scope>
    <source>
        <strain evidence="7 8">NEB573</strain>
    </source>
</reference>
<keyword evidence="1" id="KW-0540">Nuclease</keyword>
<accession>A0ABY9TA11</accession>
<dbReference type="InterPro" id="IPR004601">
    <property type="entry name" value="UvdE"/>
</dbReference>
<dbReference type="EMBL" id="CP134050">
    <property type="protein sequence ID" value="WNC16959.1"/>
    <property type="molecule type" value="Genomic_DNA"/>
</dbReference>
<keyword evidence="4" id="KW-0228">DNA excision</keyword>
<evidence type="ECO:0000256" key="2">
    <source>
        <dbReference type="ARBA" id="ARBA00022759"/>
    </source>
</evidence>
<evidence type="ECO:0000256" key="5">
    <source>
        <dbReference type="ARBA" id="ARBA00022801"/>
    </source>
</evidence>
<gene>
    <name evidence="7" type="primary">uvsE</name>
    <name evidence="7" type="ORF">RGB73_11820</name>
</gene>
<evidence type="ECO:0000256" key="1">
    <source>
        <dbReference type="ARBA" id="ARBA00022722"/>
    </source>
</evidence>
<keyword evidence="8" id="KW-1185">Reference proteome</keyword>
<dbReference type="SUPFAM" id="SSF51658">
    <property type="entry name" value="Xylose isomerase-like"/>
    <property type="match status" value="1"/>
</dbReference>
<keyword evidence="5" id="KW-0378">Hydrolase</keyword>
<evidence type="ECO:0000313" key="7">
    <source>
        <dbReference type="EMBL" id="WNC16959.1"/>
    </source>
</evidence>
<name>A0ABY9TA11_BREBE</name>
<dbReference type="InterPro" id="IPR036237">
    <property type="entry name" value="Xyl_isomerase-like_sf"/>
</dbReference>
<keyword evidence="6" id="KW-0234">DNA repair</keyword>
<dbReference type="NCBIfam" id="TIGR00629">
    <property type="entry name" value="uvde"/>
    <property type="match status" value="1"/>
</dbReference>
<dbReference type="PANTHER" id="PTHR31290:SF5">
    <property type="entry name" value="UV-DAMAGE ENDONUCLEASE"/>
    <property type="match status" value="1"/>
</dbReference>
<evidence type="ECO:0000256" key="4">
    <source>
        <dbReference type="ARBA" id="ARBA00022769"/>
    </source>
</evidence>
<proteinExistence type="predicted"/>
<evidence type="ECO:0000256" key="3">
    <source>
        <dbReference type="ARBA" id="ARBA00022763"/>
    </source>
</evidence>
<keyword evidence="2 7" id="KW-0255">Endonuclease</keyword>
<dbReference type="Gene3D" id="3.20.20.150">
    <property type="entry name" value="Divalent-metal-dependent TIM barrel enzymes"/>
    <property type="match status" value="1"/>
</dbReference>
<dbReference type="GO" id="GO:0004519">
    <property type="term" value="F:endonuclease activity"/>
    <property type="evidence" value="ECO:0007669"/>
    <property type="project" value="UniProtKB-KW"/>
</dbReference>
<dbReference type="Pfam" id="PF03851">
    <property type="entry name" value="UvdE"/>
    <property type="match status" value="1"/>
</dbReference>
<evidence type="ECO:0000313" key="8">
    <source>
        <dbReference type="Proteomes" id="UP001256827"/>
    </source>
</evidence>
<dbReference type="Proteomes" id="UP001256827">
    <property type="component" value="Chromosome"/>
</dbReference>
<keyword evidence="3" id="KW-0227">DNA damage</keyword>
<evidence type="ECO:0000256" key="6">
    <source>
        <dbReference type="ARBA" id="ARBA00023204"/>
    </source>
</evidence>
<dbReference type="RefSeq" id="WP_310772169.1">
    <property type="nucleotide sequence ID" value="NZ_CP134050.1"/>
</dbReference>